<dbReference type="EMBL" id="CP152276">
    <property type="protein sequence ID" value="XAE43781.1"/>
    <property type="molecule type" value="Genomic_DNA"/>
</dbReference>
<proteinExistence type="predicted"/>
<feature type="domain" description="Glycosyltransferase subfamily 4-like N-terminal" evidence="2">
    <location>
        <begin position="27"/>
        <end position="160"/>
    </location>
</feature>
<dbReference type="PANTHER" id="PTHR12526:SF635">
    <property type="entry name" value="GLYCOSYL TRANSFERASE GROUP 1"/>
    <property type="match status" value="1"/>
</dbReference>
<keyword evidence="4" id="KW-1185">Reference proteome</keyword>
<evidence type="ECO:0000313" key="4">
    <source>
        <dbReference type="Proteomes" id="UP001449795"/>
    </source>
</evidence>
<dbReference type="Proteomes" id="UP001449795">
    <property type="component" value="Chromosome"/>
</dbReference>
<dbReference type="Gene3D" id="3.40.50.2000">
    <property type="entry name" value="Glycogen Phosphorylase B"/>
    <property type="match status" value="2"/>
</dbReference>
<evidence type="ECO:0000259" key="1">
    <source>
        <dbReference type="Pfam" id="PF00534"/>
    </source>
</evidence>
<name>A0ABZ3D8L7_9PROT</name>
<dbReference type="InterPro" id="IPR028098">
    <property type="entry name" value="Glyco_trans_4-like_N"/>
</dbReference>
<accession>A0ABZ3D8L7</accession>
<keyword evidence="3" id="KW-0808">Transferase</keyword>
<sequence>MAVPRVMTVLPPRERFAPGCSGVIGLLVHRLAGAGDLVVGAAVDDPFADVAFRAVPRVWLPIGGALRGGALGGAGRYAAGVARLVREIRPEVLEIHNRPDIAWALARCFPRMRMVLFLHNDPPAMRGARTPGQRAAIARRMRVVAVSDWVRGRFLDGVSEDVPGGADLAGRVEVAANCIDLASLPAPLPPEARERVILFAGRVVADKGADSFVAACGMVLPELPGWRAVMIGADRFGADSPETPFLAALRPAARAAGVELAGYLPHRRVAEAMARAAILVVPSRWPEPFGVVALDGMAGGAALIVAPRGGLPDVVGEAALQAEPDPPAMLAAAIRRLARSPEERAEFSARGLARVQAFDRPAARMRLEALRRRVLEEAVPSG</sequence>
<dbReference type="CDD" id="cd03801">
    <property type="entry name" value="GT4_PimA-like"/>
    <property type="match status" value="1"/>
</dbReference>
<feature type="domain" description="Glycosyl transferase family 1" evidence="1">
    <location>
        <begin position="191"/>
        <end position="351"/>
    </location>
</feature>
<dbReference type="EC" id="2.4.-.-" evidence="3"/>
<organism evidence="3 4">
    <name type="scientific">Nguyenibacter vanlangensis</name>
    <dbReference type="NCBI Taxonomy" id="1216886"/>
    <lineage>
        <taxon>Bacteria</taxon>
        <taxon>Pseudomonadati</taxon>
        <taxon>Pseudomonadota</taxon>
        <taxon>Alphaproteobacteria</taxon>
        <taxon>Acetobacterales</taxon>
        <taxon>Acetobacteraceae</taxon>
        <taxon>Nguyenibacter</taxon>
    </lineage>
</organism>
<dbReference type="RefSeq" id="WP_342629144.1">
    <property type="nucleotide sequence ID" value="NZ_CP152276.1"/>
</dbReference>
<evidence type="ECO:0000313" key="3">
    <source>
        <dbReference type="EMBL" id="XAE43781.1"/>
    </source>
</evidence>
<protein>
    <submittedName>
        <fullName evidence="3">Glycosyltransferase family 4 protein</fullName>
        <ecNumber evidence="3">2.4.-.-</ecNumber>
    </submittedName>
</protein>
<keyword evidence="3" id="KW-0328">Glycosyltransferase</keyword>
<dbReference type="PANTHER" id="PTHR12526">
    <property type="entry name" value="GLYCOSYLTRANSFERASE"/>
    <property type="match status" value="1"/>
</dbReference>
<dbReference type="InterPro" id="IPR001296">
    <property type="entry name" value="Glyco_trans_1"/>
</dbReference>
<dbReference type="GO" id="GO:0016757">
    <property type="term" value="F:glycosyltransferase activity"/>
    <property type="evidence" value="ECO:0007669"/>
    <property type="project" value="UniProtKB-KW"/>
</dbReference>
<gene>
    <name evidence="3" type="ORF">AAC691_04900</name>
</gene>
<dbReference type="Pfam" id="PF00534">
    <property type="entry name" value="Glycos_transf_1"/>
    <property type="match status" value="1"/>
</dbReference>
<reference evidence="3 4" key="1">
    <citation type="submission" date="2024-04" db="EMBL/GenBank/DDBJ databases">
        <title>Complete genome sequence of Nguyenibacter vanlangesis HBCM-1154, a strain capable of nitrogen fixation, IAA production, and phosphorus solubilization isolated from sugarcane soil.</title>
        <authorList>
            <person name="MY HANH P."/>
        </authorList>
    </citation>
    <scope>NUCLEOTIDE SEQUENCE [LARGE SCALE GENOMIC DNA]</scope>
    <source>
        <strain evidence="3 4">HBCM 1154</strain>
    </source>
</reference>
<evidence type="ECO:0000259" key="2">
    <source>
        <dbReference type="Pfam" id="PF13439"/>
    </source>
</evidence>
<dbReference type="SUPFAM" id="SSF53756">
    <property type="entry name" value="UDP-Glycosyltransferase/glycogen phosphorylase"/>
    <property type="match status" value="1"/>
</dbReference>
<dbReference type="Pfam" id="PF13439">
    <property type="entry name" value="Glyco_transf_4"/>
    <property type="match status" value="1"/>
</dbReference>